<dbReference type="Gene3D" id="3.30.1360.40">
    <property type="match status" value="1"/>
</dbReference>
<evidence type="ECO:0000256" key="3">
    <source>
        <dbReference type="ARBA" id="ARBA00024909"/>
    </source>
</evidence>
<proteinExistence type="inferred from homology"/>
<dbReference type="GO" id="GO:0043023">
    <property type="term" value="F:ribosomal large subunit binding"/>
    <property type="evidence" value="ECO:0007669"/>
    <property type="project" value="TreeGrafter"/>
</dbReference>
<comment type="function">
    <text evidence="3">Necessary for protein synthesis in mitochondria. Functions as a ribosome recycling factor in mitochondria.</text>
</comment>
<dbReference type="InterPro" id="IPR002661">
    <property type="entry name" value="Ribosome_recyc_fac"/>
</dbReference>
<dbReference type="EMBL" id="ML739797">
    <property type="protein sequence ID" value="KAE8348080.1"/>
    <property type="molecule type" value="Genomic_DNA"/>
</dbReference>
<name>A0A5N6YWM5_9EURO</name>
<dbReference type="Proteomes" id="UP000327118">
    <property type="component" value="Unassembled WGS sequence"/>
</dbReference>
<feature type="domain" description="Ribosome recycling factor" evidence="5">
    <location>
        <begin position="100"/>
        <end position="268"/>
    </location>
</feature>
<feature type="region of interest" description="Disordered" evidence="4">
    <location>
        <begin position="222"/>
        <end position="254"/>
    </location>
</feature>
<protein>
    <submittedName>
        <fullName evidence="6">Putative ribosome recycling factor</fullName>
    </submittedName>
</protein>
<evidence type="ECO:0000313" key="7">
    <source>
        <dbReference type="Proteomes" id="UP000327118"/>
    </source>
</evidence>
<dbReference type="SUPFAM" id="SSF55194">
    <property type="entry name" value="Ribosome recycling factor, RRF"/>
    <property type="match status" value="1"/>
</dbReference>
<evidence type="ECO:0000256" key="4">
    <source>
        <dbReference type="SAM" id="MobiDB-lite"/>
    </source>
</evidence>
<evidence type="ECO:0000256" key="2">
    <source>
        <dbReference type="ARBA" id="ARBA00022917"/>
    </source>
</evidence>
<dbReference type="FunFam" id="3.30.1360.40:FF:000020">
    <property type="entry name" value="Similar to ribosome recycling factor"/>
    <property type="match status" value="1"/>
</dbReference>
<comment type="similarity">
    <text evidence="1">Belongs to the RRF family.</text>
</comment>
<dbReference type="GO" id="GO:0006412">
    <property type="term" value="P:translation"/>
    <property type="evidence" value="ECO:0007669"/>
    <property type="project" value="UniProtKB-KW"/>
</dbReference>
<dbReference type="PANTHER" id="PTHR20982">
    <property type="entry name" value="RIBOSOME RECYCLING FACTOR"/>
    <property type="match status" value="1"/>
</dbReference>
<organism evidence="6 7">
    <name type="scientific">Aspergillus coremiiformis</name>
    <dbReference type="NCBI Taxonomy" id="138285"/>
    <lineage>
        <taxon>Eukaryota</taxon>
        <taxon>Fungi</taxon>
        <taxon>Dikarya</taxon>
        <taxon>Ascomycota</taxon>
        <taxon>Pezizomycotina</taxon>
        <taxon>Eurotiomycetes</taxon>
        <taxon>Eurotiomycetidae</taxon>
        <taxon>Eurotiales</taxon>
        <taxon>Aspergillaceae</taxon>
        <taxon>Aspergillus</taxon>
        <taxon>Aspergillus subgen. Circumdati</taxon>
    </lineage>
</organism>
<dbReference type="InterPro" id="IPR023584">
    <property type="entry name" value="Ribosome_recyc_fac_dom"/>
</dbReference>
<dbReference type="GO" id="GO:0005739">
    <property type="term" value="C:mitochondrion"/>
    <property type="evidence" value="ECO:0007669"/>
    <property type="project" value="TreeGrafter"/>
</dbReference>
<evidence type="ECO:0000256" key="1">
    <source>
        <dbReference type="ARBA" id="ARBA00005912"/>
    </source>
</evidence>
<dbReference type="AlphaFoldDB" id="A0A5N6YWM5"/>
<keyword evidence="2" id="KW-0648">Protein biosynthesis</keyword>
<dbReference type="InterPro" id="IPR036191">
    <property type="entry name" value="RRF_sf"/>
</dbReference>
<dbReference type="OrthoDB" id="407355at2759"/>
<sequence>MQRLSMLSGQIQRPPSIANISTLLGFQRWRRCLVQQRSTAIPNGSRWFSTSPLLYKKKDKTKSNPGSGPDAAPPKAGVALEDPYDLSQLHDGVRAAVSHLKDELSKLRVGGRLSTESIASLRVRLNKGSKETVKLGELAQVIPKGGRMITVLVSEEDHTKPITSVIVSSGLSLTPQPDAHNALQLNIPIPPPTRESRDQTISIARSAMEKAIVAVRESRSSVHKRLQDMQKKKIARPDDVRRAQEQMEKFTERGQREVKDLFEAAKKAMERA</sequence>
<dbReference type="PANTHER" id="PTHR20982:SF3">
    <property type="entry name" value="MITOCHONDRIAL RIBOSOME RECYCLING FACTOR PSEUDO 1"/>
    <property type="match status" value="1"/>
</dbReference>
<evidence type="ECO:0000313" key="6">
    <source>
        <dbReference type="EMBL" id="KAE8348080.1"/>
    </source>
</evidence>
<accession>A0A5N6YWM5</accession>
<gene>
    <name evidence="6" type="ORF">BDV28DRAFT_114959</name>
</gene>
<dbReference type="Gene3D" id="1.10.132.20">
    <property type="entry name" value="Ribosome-recycling factor"/>
    <property type="match status" value="1"/>
</dbReference>
<dbReference type="Pfam" id="PF01765">
    <property type="entry name" value="RRF"/>
    <property type="match status" value="1"/>
</dbReference>
<reference evidence="7" key="1">
    <citation type="submission" date="2019-04" db="EMBL/GenBank/DDBJ databases">
        <title>Friends and foes A comparative genomics studyof 23 Aspergillus species from section Flavi.</title>
        <authorList>
            <consortium name="DOE Joint Genome Institute"/>
            <person name="Kjaerbolling I."/>
            <person name="Vesth T."/>
            <person name="Frisvad J.C."/>
            <person name="Nybo J.L."/>
            <person name="Theobald S."/>
            <person name="Kildgaard S."/>
            <person name="Isbrandt T."/>
            <person name="Kuo A."/>
            <person name="Sato A."/>
            <person name="Lyhne E.K."/>
            <person name="Kogle M.E."/>
            <person name="Wiebenga A."/>
            <person name="Kun R.S."/>
            <person name="Lubbers R.J."/>
            <person name="Makela M.R."/>
            <person name="Barry K."/>
            <person name="Chovatia M."/>
            <person name="Clum A."/>
            <person name="Daum C."/>
            <person name="Haridas S."/>
            <person name="He G."/>
            <person name="LaButti K."/>
            <person name="Lipzen A."/>
            <person name="Mondo S."/>
            <person name="Riley R."/>
            <person name="Salamov A."/>
            <person name="Simmons B.A."/>
            <person name="Magnuson J.K."/>
            <person name="Henrissat B."/>
            <person name="Mortensen U.H."/>
            <person name="Larsen T.O."/>
            <person name="Devries R.P."/>
            <person name="Grigoriev I.V."/>
            <person name="Machida M."/>
            <person name="Baker S.E."/>
            <person name="Andersen M.R."/>
        </authorList>
    </citation>
    <scope>NUCLEOTIDE SEQUENCE [LARGE SCALE GENOMIC DNA]</scope>
    <source>
        <strain evidence="7">CBS 553.77</strain>
    </source>
</reference>
<keyword evidence="7" id="KW-1185">Reference proteome</keyword>
<feature type="region of interest" description="Disordered" evidence="4">
    <location>
        <begin position="58"/>
        <end position="78"/>
    </location>
</feature>
<evidence type="ECO:0000259" key="5">
    <source>
        <dbReference type="Pfam" id="PF01765"/>
    </source>
</evidence>